<sequence>MQQAQKPSSWEYDFSRQDYYYYDPTDNCYVYQNLGRVYPGQSENAQNVSTRVEGGPPEQITEPPALRSGMRAHRRVRGGAGEAERLDPRYVKHFPGRDFYKVGKVFKVLWPEPASNANAGAAFVTGAFNEPIHNKIRWFIVIREGRDCCTCLSIQTYNRQGVAKPGVDKTEHSVVYTGSRPPEIPEWEDPHGEMLQSIPIVATDPTQARMDVMSRLNYAKPYTVEHNVKSLDYGVVAPGWTDYLRENFLSVLQRDTLSLASTVSLNPALAYSPQETPEEATYPPQQGHSSTGYPNEPWPYPRPEPYSTSQPDEEVVHDRERTERSRSPRRPSVDNAIENHRRSPSERQQPAVPDRSNSSQKASDQELPDETSPPPIQDNQTQGKPGVKKAEAHDRGQAHSDSGYHTGKGTDTESVCSDRSTGSSLGIPTDFLHDLIADLGDNLIEKAGVRAWAPCALASQTTAAIERHLTRLLKNYAIDLEDFVSGLDEHSGSMKTLAASNSSMEKRAIRIVRRYRPKIALYLLENALSPRSPDASMLSRIRESVTQLSLPEKFNLFVDEKDDDDEEEAISNISAAIEFLLAGPPFEKLMTDMRRTLYCDDQHQMQHIKEVITSSVIAAEPCPECSYNGTTVDTQCEHHPVDRLCRTSSSIEWDPIEFLETQYGDSRPSLGNILVLSGSGLYAHATTCGDYLRSVWPSNCDILLPLLEASLQKTIAHLSLEDGGSICIKVETRWLEKKKQNSIRVELDATIEFTVEIVQQISWLAAALRGELSEAAVLYSEPGITQEASFEQGSTSFHISVAQRPLESIESSCWFPLFSGARIARGFPIPDRGNESGLEISIDILAALTGVRHAVEFQGGVVLKGFSTMLVPTARVQDRVRWHLIRSDDGKFLSYEDGIQQCPNRLIIHELDLSAVRSTRTILGWCSAAKLFLGSETINYDNLHYSGSHLKDFHSHLNVSGGSFGFSQLGVGQLNVAFGAKDGKCHYERKGGPYNTIVAMADDLRVLLYDTGEGRAWLVPASHVILHIAQARHQAGFFGVDKRQVKLFSKDTSECSARETLIRDASTVIIADENYRLRDLVLDIWSLLDYLIAHKEPHDATPGIEPKLSFREELHGFEFKDVVRQRSPFELKRGSIAKTNGGWVDLVHDIGALTLFANGFEDLIRPSNTCQDLCRHWQSLPKGHGYLAVTVQMLKDLYEVAGCPLDRRFLSTSCLQWHQSCSIFGQCKAGQAYHCGCNRLSQVLGKHHMGTINGPGSLGPYEEGAVIFGQSGTLLDNIFSPKVNHKQGFYSQENQDISIRLKPKDSGPSESSNSDSGSSIHHSDASEWTADSSISTMHSNDHIALKLKETNVATDLGCCDVQTPSSEHDQEPECLAPQMISNQEIARAGPQIHGMLSPSSNQDSSNSTVRTPKAPLSSKPQITGGAGYSLRRKHGQRYLGTGSNAERHMA</sequence>
<evidence type="ECO:0000313" key="4">
    <source>
        <dbReference type="Proteomes" id="UP000183809"/>
    </source>
</evidence>
<protein>
    <submittedName>
        <fullName evidence="3">Pfs domain protein</fullName>
    </submittedName>
</protein>
<name>A0A1J9RNS4_9PEZI</name>
<dbReference type="STRING" id="236234.A0A1J9RNS4"/>
<keyword evidence="4" id="KW-1185">Reference proteome</keyword>
<evidence type="ECO:0000259" key="2">
    <source>
        <dbReference type="Pfam" id="PF20233"/>
    </source>
</evidence>
<feature type="region of interest" description="Disordered" evidence="1">
    <location>
        <begin position="1300"/>
        <end position="1327"/>
    </location>
</feature>
<comment type="caution">
    <text evidence="3">The sequence shown here is derived from an EMBL/GenBank/DDBJ whole genome shotgun (WGS) entry which is preliminary data.</text>
</comment>
<dbReference type="PANTHER" id="PTHR35391:SF5">
    <property type="entry name" value="DUF6590 DOMAIN-CONTAINING PROTEIN"/>
    <property type="match status" value="1"/>
</dbReference>
<dbReference type="EMBL" id="MNUE01000087">
    <property type="protein sequence ID" value="OJD29237.1"/>
    <property type="molecule type" value="Genomic_DNA"/>
</dbReference>
<organism evidence="3 4">
    <name type="scientific">Diplodia corticola</name>
    <dbReference type="NCBI Taxonomy" id="236234"/>
    <lineage>
        <taxon>Eukaryota</taxon>
        <taxon>Fungi</taxon>
        <taxon>Dikarya</taxon>
        <taxon>Ascomycota</taxon>
        <taxon>Pezizomycotina</taxon>
        <taxon>Dothideomycetes</taxon>
        <taxon>Dothideomycetes incertae sedis</taxon>
        <taxon>Botryosphaeriales</taxon>
        <taxon>Botryosphaeriaceae</taxon>
        <taxon>Diplodia</taxon>
    </lineage>
</organism>
<dbReference type="OrthoDB" id="1577640at2759"/>
<dbReference type="InterPro" id="IPR046497">
    <property type="entry name" value="DUF6590"/>
</dbReference>
<accession>A0A1J9RNS4</accession>
<dbReference type="Proteomes" id="UP000183809">
    <property type="component" value="Unassembled WGS sequence"/>
</dbReference>
<feature type="compositionally biased region" description="Basic and acidic residues" evidence="1">
    <location>
        <begin position="388"/>
        <end position="398"/>
    </location>
</feature>
<feature type="compositionally biased region" description="Low complexity" evidence="1">
    <location>
        <begin position="1397"/>
        <end position="1407"/>
    </location>
</feature>
<evidence type="ECO:0000256" key="1">
    <source>
        <dbReference type="SAM" id="MobiDB-lite"/>
    </source>
</evidence>
<gene>
    <name evidence="3" type="ORF">BKCO1_870006</name>
</gene>
<feature type="compositionally biased region" description="Basic and acidic residues" evidence="1">
    <location>
        <begin position="314"/>
        <end position="326"/>
    </location>
</feature>
<dbReference type="Pfam" id="PF20233">
    <property type="entry name" value="DUF6590"/>
    <property type="match status" value="1"/>
</dbReference>
<dbReference type="PANTHER" id="PTHR35391">
    <property type="entry name" value="C2H2-TYPE DOMAIN-CONTAINING PROTEIN-RELATED"/>
    <property type="match status" value="1"/>
</dbReference>
<reference evidence="3 4" key="1">
    <citation type="submission" date="2016-10" db="EMBL/GenBank/DDBJ databases">
        <title>Proteomics and genomics reveal pathogen-plant mechanisms compatible with a hemibiotrophic lifestyle of Diplodia corticola.</title>
        <authorList>
            <person name="Fernandes I."/>
            <person name="De Jonge R."/>
            <person name="Van De Peer Y."/>
            <person name="Devreese B."/>
            <person name="Alves A."/>
            <person name="Esteves A.C."/>
        </authorList>
    </citation>
    <scope>NUCLEOTIDE SEQUENCE [LARGE SCALE GENOMIC DNA]</scope>
    <source>
        <strain evidence="3 4">CBS 112549</strain>
    </source>
</reference>
<feature type="compositionally biased region" description="Polar residues" evidence="1">
    <location>
        <begin position="412"/>
        <end position="423"/>
    </location>
</feature>
<dbReference type="GeneID" id="31019926"/>
<evidence type="ECO:0000313" key="3">
    <source>
        <dbReference type="EMBL" id="OJD29237.1"/>
    </source>
</evidence>
<proteinExistence type="predicted"/>
<feature type="domain" description="DUF6590" evidence="2">
    <location>
        <begin position="97"/>
        <end position="245"/>
    </location>
</feature>
<feature type="compositionally biased region" description="Low complexity" evidence="1">
    <location>
        <begin position="1308"/>
        <end position="1320"/>
    </location>
</feature>
<feature type="compositionally biased region" description="Polar residues" evidence="1">
    <location>
        <begin position="283"/>
        <end position="292"/>
    </location>
</feature>
<feature type="region of interest" description="Disordered" evidence="1">
    <location>
        <begin position="273"/>
        <end position="423"/>
    </location>
</feature>
<dbReference type="RefSeq" id="XP_020125497.1">
    <property type="nucleotide sequence ID" value="XM_020279663.1"/>
</dbReference>
<feature type="region of interest" description="Disordered" evidence="1">
    <location>
        <begin position="1393"/>
        <end position="1450"/>
    </location>
</feature>